<protein>
    <submittedName>
        <fullName evidence="1">Uncharacterized protein</fullName>
    </submittedName>
</protein>
<reference evidence="1" key="1">
    <citation type="journal article" date="2020" name="Stud. Mycol.">
        <title>101 Dothideomycetes genomes: a test case for predicting lifestyles and emergence of pathogens.</title>
        <authorList>
            <person name="Haridas S."/>
            <person name="Albert R."/>
            <person name="Binder M."/>
            <person name="Bloem J."/>
            <person name="Labutti K."/>
            <person name="Salamov A."/>
            <person name="Andreopoulos B."/>
            <person name="Baker S."/>
            <person name="Barry K."/>
            <person name="Bills G."/>
            <person name="Bluhm B."/>
            <person name="Cannon C."/>
            <person name="Castanera R."/>
            <person name="Culley D."/>
            <person name="Daum C."/>
            <person name="Ezra D."/>
            <person name="Gonzalez J."/>
            <person name="Henrissat B."/>
            <person name="Kuo A."/>
            <person name="Liang C."/>
            <person name="Lipzen A."/>
            <person name="Lutzoni F."/>
            <person name="Magnuson J."/>
            <person name="Mondo S."/>
            <person name="Nolan M."/>
            <person name="Ohm R."/>
            <person name="Pangilinan J."/>
            <person name="Park H.-J."/>
            <person name="Ramirez L."/>
            <person name="Alfaro M."/>
            <person name="Sun H."/>
            <person name="Tritt A."/>
            <person name="Yoshinaga Y."/>
            <person name="Zwiers L.-H."/>
            <person name="Turgeon B."/>
            <person name="Goodwin S."/>
            <person name="Spatafora J."/>
            <person name="Crous P."/>
            <person name="Grigoriev I."/>
        </authorList>
    </citation>
    <scope>NUCLEOTIDE SEQUENCE</scope>
    <source>
        <strain evidence="1">CBS 627.86</strain>
    </source>
</reference>
<sequence length="250" mass="28795">MSNPNRTAYTGPPLKGPGIMWVNSVPKPPLSDEAFNRWYEEVHIPDIIRAKSGNDGCIAAWRFKCQDPARRRPYLALYSVPDISFVQSPEFGRISQYHHSLPEGGPSQKFVDFDTRFYQRVQVFEKPEMGIAPGIGKVVKSTAMQPGPGMEEEFNRWYTEEHLEQVSHMSGWRRSTRFELVFKVQSRDDPSQEPAPKYLAIHEFEEGTKVQRMRKEEWTEWTKNMVDGASKIDEGTFDYLWGLGDDDASL</sequence>
<gene>
    <name evidence="1" type="ORF">BDV96DRAFT_649452</name>
</gene>
<proteinExistence type="predicted"/>
<dbReference type="AlphaFoldDB" id="A0A6A5Z172"/>
<organism evidence="1 2">
    <name type="scientific">Lophiotrema nucula</name>
    <dbReference type="NCBI Taxonomy" id="690887"/>
    <lineage>
        <taxon>Eukaryota</taxon>
        <taxon>Fungi</taxon>
        <taxon>Dikarya</taxon>
        <taxon>Ascomycota</taxon>
        <taxon>Pezizomycotina</taxon>
        <taxon>Dothideomycetes</taxon>
        <taxon>Pleosporomycetidae</taxon>
        <taxon>Pleosporales</taxon>
        <taxon>Lophiotremataceae</taxon>
        <taxon>Lophiotrema</taxon>
    </lineage>
</organism>
<evidence type="ECO:0000313" key="1">
    <source>
        <dbReference type="EMBL" id="KAF2112091.1"/>
    </source>
</evidence>
<name>A0A6A5Z172_9PLEO</name>
<accession>A0A6A5Z172</accession>
<dbReference type="OrthoDB" id="2851338at2759"/>
<dbReference type="EMBL" id="ML977332">
    <property type="protein sequence ID" value="KAF2112091.1"/>
    <property type="molecule type" value="Genomic_DNA"/>
</dbReference>
<dbReference type="Proteomes" id="UP000799770">
    <property type="component" value="Unassembled WGS sequence"/>
</dbReference>
<dbReference type="SUPFAM" id="SSF54909">
    <property type="entry name" value="Dimeric alpha+beta barrel"/>
    <property type="match status" value="1"/>
</dbReference>
<keyword evidence="2" id="KW-1185">Reference proteome</keyword>
<dbReference type="InterPro" id="IPR011008">
    <property type="entry name" value="Dimeric_a/b-barrel"/>
</dbReference>
<dbReference type="Gene3D" id="3.30.70.100">
    <property type="match status" value="1"/>
</dbReference>
<evidence type="ECO:0000313" key="2">
    <source>
        <dbReference type="Proteomes" id="UP000799770"/>
    </source>
</evidence>